<accession>A0AAI8GDY4</accession>
<dbReference type="InterPro" id="IPR036138">
    <property type="entry name" value="PBP_dimer_sf"/>
</dbReference>
<dbReference type="RefSeq" id="WP_249477005.1">
    <property type="nucleotide sequence ID" value="NZ_CP014334.2"/>
</dbReference>
<evidence type="ECO:0000256" key="1">
    <source>
        <dbReference type="SAM" id="Phobius"/>
    </source>
</evidence>
<dbReference type="AlphaFoldDB" id="A0AAI8GDY4"/>
<dbReference type="InterPro" id="IPR050515">
    <property type="entry name" value="Beta-lactam/transpept"/>
</dbReference>
<feature type="domain" description="Penicillin-binding protein transpeptidase" evidence="2">
    <location>
        <begin position="217"/>
        <end position="533"/>
    </location>
</feature>
<protein>
    <submittedName>
        <fullName evidence="3">Peptidoglycan glycosyltransferase</fullName>
    </submittedName>
</protein>
<dbReference type="GO" id="GO:0071972">
    <property type="term" value="F:peptidoglycan L,D-transpeptidase activity"/>
    <property type="evidence" value="ECO:0007669"/>
    <property type="project" value="TreeGrafter"/>
</dbReference>
<organism evidence="3 4">
    <name type="scientific">Fervidobacterium islandicum</name>
    <dbReference type="NCBI Taxonomy" id="2423"/>
    <lineage>
        <taxon>Bacteria</taxon>
        <taxon>Thermotogati</taxon>
        <taxon>Thermotogota</taxon>
        <taxon>Thermotogae</taxon>
        <taxon>Thermotogales</taxon>
        <taxon>Fervidobacteriaceae</taxon>
        <taxon>Fervidobacterium</taxon>
    </lineage>
</organism>
<keyword evidence="4" id="KW-1185">Reference proteome</keyword>
<keyword evidence="1" id="KW-0472">Membrane</keyword>
<proteinExistence type="predicted"/>
<dbReference type="Pfam" id="PF00905">
    <property type="entry name" value="Transpeptidase"/>
    <property type="match status" value="1"/>
</dbReference>
<dbReference type="EMBL" id="CP014334">
    <property type="protein sequence ID" value="AMW33759.2"/>
    <property type="molecule type" value="Genomic_DNA"/>
</dbReference>
<evidence type="ECO:0000259" key="2">
    <source>
        <dbReference type="Pfam" id="PF00905"/>
    </source>
</evidence>
<dbReference type="Proteomes" id="UP000093740">
    <property type="component" value="Chromosome"/>
</dbReference>
<dbReference type="PANTHER" id="PTHR30627">
    <property type="entry name" value="PEPTIDOGLYCAN D,D-TRANSPEPTIDASE"/>
    <property type="match status" value="1"/>
</dbReference>
<keyword evidence="1" id="KW-1133">Transmembrane helix</keyword>
<dbReference type="Gene3D" id="3.40.710.10">
    <property type="entry name" value="DD-peptidase/beta-lactamase superfamily"/>
    <property type="match status" value="1"/>
</dbReference>
<evidence type="ECO:0000313" key="4">
    <source>
        <dbReference type="Proteomes" id="UP000093740"/>
    </source>
</evidence>
<dbReference type="SUPFAM" id="SSF56601">
    <property type="entry name" value="beta-lactamase/transpeptidase-like"/>
    <property type="match status" value="1"/>
</dbReference>
<dbReference type="Gene3D" id="3.90.1310.10">
    <property type="entry name" value="Penicillin-binding protein 2a (Domain 2)"/>
    <property type="match status" value="1"/>
</dbReference>
<dbReference type="InterPro" id="IPR012338">
    <property type="entry name" value="Beta-lactam/transpept-like"/>
</dbReference>
<feature type="transmembrane region" description="Helical" evidence="1">
    <location>
        <begin position="9"/>
        <end position="27"/>
    </location>
</feature>
<dbReference type="GO" id="GO:0008658">
    <property type="term" value="F:penicillin binding"/>
    <property type="evidence" value="ECO:0007669"/>
    <property type="project" value="InterPro"/>
</dbReference>
<dbReference type="InterPro" id="IPR001460">
    <property type="entry name" value="PCN-bd_Tpept"/>
</dbReference>
<dbReference type="KEGG" id="fia:NA23_07200"/>
<dbReference type="GO" id="GO:0005886">
    <property type="term" value="C:plasma membrane"/>
    <property type="evidence" value="ECO:0007669"/>
    <property type="project" value="TreeGrafter"/>
</dbReference>
<evidence type="ECO:0000313" key="3">
    <source>
        <dbReference type="EMBL" id="AMW33759.2"/>
    </source>
</evidence>
<reference evidence="3 4" key="1">
    <citation type="journal article" date="2015" name="Stand. Genomic Sci.">
        <title>Genome sequence of a native-feather degrading extremely thermophilic Eubacterium, Fervidobacterium islandicum AW-1.</title>
        <authorList>
            <person name="Lee Y.J."/>
            <person name="Jeong H."/>
            <person name="Park G.S."/>
            <person name="Kwak Y."/>
            <person name="Lee S.J."/>
            <person name="Lee S.J."/>
            <person name="Park M.K."/>
            <person name="Kim J.Y."/>
            <person name="Kang H.K."/>
            <person name="Shin J.H."/>
            <person name="Lee D.W."/>
        </authorList>
    </citation>
    <scope>NUCLEOTIDE SEQUENCE [LARGE SCALE GENOMIC DNA]</scope>
    <source>
        <strain evidence="3 4">AW-1</strain>
    </source>
</reference>
<name>A0AAI8GDY4_FERIS</name>
<dbReference type="PANTHER" id="PTHR30627:SF2">
    <property type="entry name" value="PEPTIDOGLYCAN D,D-TRANSPEPTIDASE MRDA"/>
    <property type="match status" value="1"/>
</dbReference>
<dbReference type="GO" id="GO:0071555">
    <property type="term" value="P:cell wall organization"/>
    <property type="evidence" value="ECO:0007669"/>
    <property type="project" value="TreeGrafter"/>
</dbReference>
<keyword evidence="1" id="KW-0812">Transmembrane</keyword>
<sequence length="551" mass="61033">MSGSSIRRFIPFVMFFFMFFYIIYGLVKVQVIDQPKHRALLNSLLERSVYSKGLRGAIYSSDGVKIAWSERIPTLVLKKYTAEDEKKLRKYIDDSQLAILKNNGSVEVSWEQAFVLQSMGYEIIPTERRKSYGFLYHIVGSVNKDGEGISGLEYVYNNVLKGKLSVSYGIRSPGGKYQQSIIESFGENGLDLQTTINFKLQKYAYDLLSELATPSVIIVSNVQTGDILAMASYPAPEVDLNGVDVLTWEKLVNDPLKPLLNRAISNVYPPGSTFKVVTAIAQMLYSHPNTITCNGVFRYRDSKGRVTATYKDWLITGHGVVDLRKAIRVSCNVYFYNAALDVGIDKLITVAKAFYLDQKTGINLPGEVAGTLPTPEWKLKKLGEKWYPGDTILFGIGQGFLDLTPIQVLSLYNTVANKGLFVRPKLVLNEEVSTKKIPLNVPENVWNTLIDGLEQVTTVQGPASSGGTATKSFQGFEITVAGKTGTAQTHSGPPHAWFVGFAPSRSPKYSVLVLVENGESGGHNAAPLARKVFDFMLQNGFFDESSEENKK</sequence>
<gene>
    <name evidence="3" type="ORF">NA23_07200</name>
</gene>
<dbReference type="SUPFAM" id="SSF56519">
    <property type="entry name" value="Penicillin binding protein dimerisation domain"/>
    <property type="match status" value="1"/>
</dbReference>